<dbReference type="GO" id="GO:0016757">
    <property type="term" value="F:glycosyltransferase activity"/>
    <property type="evidence" value="ECO:0007669"/>
    <property type="project" value="UniProtKB-KW"/>
</dbReference>
<evidence type="ECO:0000256" key="1">
    <source>
        <dbReference type="ARBA" id="ARBA00022676"/>
    </source>
</evidence>
<proteinExistence type="predicted"/>
<dbReference type="InterPro" id="IPR001296">
    <property type="entry name" value="Glyco_trans_1"/>
</dbReference>
<protein>
    <submittedName>
        <fullName evidence="5">Glycosyl transferase family 1</fullName>
    </submittedName>
</protein>
<dbReference type="SUPFAM" id="SSF53756">
    <property type="entry name" value="UDP-Glycosyltransferase/glycogen phosphorylase"/>
    <property type="match status" value="1"/>
</dbReference>
<comment type="caution">
    <text evidence="5">The sequence shown here is derived from an EMBL/GenBank/DDBJ whole genome shotgun (WGS) entry which is preliminary data.</text>
</comment>
<feature type="domain" description="Glycosyltransferase subfamily 4-like N-terminal" evidence="4">
    <location>
        <begin position="38"/>
        <end position="183"/>
    </location>
</feature>
<evidence type="ECO:0000256" key="2">
    <source>
        <dbReference type="ARBA" id="ARBA00022679"/>
    </source>
</evidence>
<dbReference type="InterPro" id="IPR028098">
    <property type="entry name" value="Glyco_trans_4-like_N"/>
</dbReference>
<reference evidence="5 6" key="1">
    <citation type="submission" date="2017-07" db="EMBL/GenBank/DDBJ databases">
        <title>The new phylogeny of genus Mycobacterium.</title>
        <authorList>
            <person name="Tortoli E."/>
            <person name="Trovato A."/>
            <person name="Cirillo D.M."/>
        </authorList>
    </citation>
    <scope>NUCLEOTIDE SEQUENCE [LARGE SCALE GENOMIC DNA]</scope>
    <source>
        <strain evidence="5 6">ATCC 33027</strain>
    </source>
</reference>
<dbReference type="Proteomes" id="UP000216063">
    <property type="component" value="Unassembled WGS sequence"/>
</dbReference>
<evidence type="ECO:0000313" key="5">
    <source>
        <dbReference type="EMBL" id="OYN77108.1"/>
    </source>
</evidence>
<sequence>MNFLSVLPSLKSSPVPHQGISRVPTVGILSTYPPTRCGLATFSAALSDGLRANGASVSVVRIADGPPSDDVGVIGELVNGVPASVAAAAGLLNQSDVVVVQHEYGIFGGADGDEVIDIIRGLRVPSIVVAHTVLKDPTPRQRWVLETIAAEADQVVVMTTAAHVRLCEGYDVDRRKIATIPHGATVADKAQVKRSGRPTLLTWGLLGPGKGIERVIDAMDSLSELPGSPRYLVAGRTHPKVLAADGDGYRDELRERARSRGVAASVTFDGTYHDAAALGAMVQSAAVVVLPYDSTDQVTSGVLVDAIANGRPVVATAFPHAAELLSDGTGIVVPHNDTEALRSALHAVLTQPRLAGHMAARARLLAPTMAWPVVGGDYLVLAQRLCAKRSALV</sequence>
<keyword evidence="2 5" id="KW-0808">Transferase</keyword>
<evidence type="ECO:0000313" key="6">
    <source>
        <dbReference type="Proteomes" id="UP000216063"/>
    </source>
</evidence>
<gene>
    <name evidence="5" type="ORF">CG716_19900</name>
</gene>
<evidence type="ECO:0000259" key="3">
    <source>
        <dbReference type="Pfam" id="PF00534"/>
    </source>
</evidence>
<dbReference type="PANTHER" id="PTHR12526:SF572">
    <property type="entry name" value="BLL5144 PROTEIN"/>
    <property type="match status" value="1"/>
</dbReference>
<name>A0A255DCE4_9MYCO</name>
<organism evidence="5 6">
    <name type="scientific">Mycolicibacterium sphagni</name>
    <dbReference type="NCBI Taxonomy" id="1786"/>
    <lineage>
        <taxon>Bacteria</taxon>
        <taxon>Bacillati</taxon>
        <taxon>Actinomycetota</taxon>
        <taxon>Actinomycetes</taxon>
        <taxon>Mycobacteriales</taxon>
        <taxon>Mycobacteriaceae</taxon>
        <taxon>Mycolicibacterium</taxon>
    </lineage>
</organism>
<feature type="domain" description="Glycosyl transferase family 1" evidence="3">
    <location>
        <begin position="189"/>
        <end position="363"/>
    </location>
</feature>
<dbReference type="PANTHER" id="PTHR12526">
    <property type="entry name" value="GLYCOSYLTRANSFERASE"/>
    <property type="match status" value="1"/>
</dbReference>
<dbReference type="OrthoDB" id="9765330at2"/>
<accession>A0A255DCE4</accession>
<keyword evidence="1" id="KW-0328">Glycosyltransferase</keyword>
<dbReference type="AlphaFoldDB" id="A0A255DCE4"/>
<dbReference type="Gene3D" id="3.40.50.2000">
    <property type="entry name" value="Glycogen Phosphorylase B"/>
    <property type="match status" value="2"/>
</dbReference>
<keyword evidence="6" id="KW-1185">Reference proteome</keyword>
<evidence type="ECO:0000259" key="4">
    <source>
        <dbReference type="Pfam" id="PF13439"/>
    </source>
</evidence>
<dbReference type="EMBL" id="NOZR01000018">
    <property type="protein sequence ID" value="OYN77108.1"/>
    <property type="molecule type" value="Genomic_DNA"/>
</dbReference>
<dbReference type="Pfam" id="PF13439">
    <property type="entry name" value="Glyco_transf_4"/>
    <property type="match status" value="1"/>
</dbReference>
<dbReference type="Pfam" id="PF00534">
    <property type="entry name" value="Glycos_transf_1"/>
    <property type="match status" value="1"/>
</dbReference>